<evidence type="ECO:0000313" key="5">
    <source>
        <dbReference type="Proteomes" id="UP001372338"/>
    </source>
</evidence>
<feature type="region of interest" description="Disordered" evidence="2">
    <location>
        <begin position="24"/>
        <end position="139"/>
    </location>
</feature>
<feature type="chain" id="PRO_5042877903" evidence="3">
    <location>
        <begin position="21"/>
        <end position="282"/>
    </location>
</feature>
<evidence type="ECO:0000256" key="2">
    <source>
        <dbReference type="SAM" id="MobiDB-lite"/>
    </source>
</evidence>
<dbReference type="GO" id="GO:0071944">
    <property type="term" value="C:cell periphery"/>
    <property type="evidence" value="ECO:0007669"/>
    <property type="project" value="TreeGrafter"/>
</dbReference>
<dbReference type="PANTHER" id="PTHR33470:SF22">
    <property type="entry name" value="POLLEN OLE E 1 ALLERGEN AND EXTENSIN FAMILY PROTEIN"/>
    <property type="match status" value="1"/>
</dbReference>
<evidence type="ECO:0000256" key="1">
    <source>
        <dbReference type="ARBA" id="ARBA00022729"/>
    </source>
</evidence>
<comment type="caution">
    <text evidence="4">The sequence shown here is derived from an EMBL/GenBank/DDBJ whole genome shotgun (WGS) entry which is preliminary data.</text>
</comment>
<sequence length="282" mass="30453">MAKALPLFLLLAVSTFGVFAQEPHTPPHSPLPTPYAAPPPHHHHHPHPHSPTPTPTPSPLHPPTTHSPLHPPAHPPHHHHHHHHPLAPSPAPLKPPVLHPPSSPAPVKPPTHHHYPPAPAPAPLKPPTHHHYPPAPAPVHPPVPVPAPAVHPFPRSFVAVQGVVYTKSCKYVGVDTLLGATPVLGAVVKLECNNTKYRPLVQTVKTDTNGYFYLEAPKTITTYAFHKCKVFLVSSPTGLKPSNLHGGLTGSTLKPLKPFESNKLPFLLFNVGPLAFEPKCPY</sequence>
<keyword evidence="5" id="KW-1185">Reference proteome</keyword>
<feature type="compositionally biased region" description="Pro residues" evidence="2">
    <location>
        <begin position="24"/>
        <end position="39"/>
    </location>
</feature>
<feature type="compositionally biased region" description="Pro residues" evidence="2">
    <location>
        <begin position="87"/>
        <end position="109"/>
    </location>
</feature>
<dbReference type="Proteomes" id="UP001372338">
    <property type="component" value="Unassembled WGS sequence"/>
</dbReference>
<name>A0AAN9E688_CROPI</name>
<dbReference type="AlphaFoldDB" id="A0AAN9E688"/>
<dbReference type="PANTHER" id="PTHR33470">
    <property type="entry name" value="OS01G0164075 PROTEIN"/>
    <property type="match status" value="1"/>
</dbReference>
<dbReference type="EMBL" id="JAYWIO010000008">
    <property type="protein sequence ID" value="KAK7246491.1"/>
    <property type="molecule type" value="Genomic_DNA"/>
</dbReference>
<reference evidence="4 5" key="1">
    <citation type="submission" date="2024-01" db="EMBL/GenBank/DDBJ databases">
        <title>The genomes of 5 underutilized Papilionoideae crops provide insights into root nodulation and disease resistanc.</title>
        <authorList>
            <person name="Yuan L."/>
        </authorList>
    </citation>
    <scope>NUCLEOTIDE SEQUENCE [LARGE SCALE GENOMIC DNA]</scope>
    <source>
        <strain evidence="4">ZHUSHIDOU_FW_LH</strain>
        <tissue evidence="4">Leaf</tissue>
    </source>
</reference>
<evidence type="ECO:0000256" key="3">
    <source>
        <dbReference type="SAM" id="SignalP"/>
    </source>
</evidence>
<dbReference type="Pfam" id="PF01190">
    <property type="entry name" value="Pollen_Ole_e_1"/>
    <property type="match status" value="1"/>
</dbReference>
<dbReference type="InterPro" id="IPR003882">
    <property type="entry name" value="Pistil_extensin"/>
</dbReference>
<evidence type="ECO:0000313" key="4">
    <source>
        <dbReference type="EMBL" id="KAK7246491.1"/>
    </source>
</evidence>
<feature type="signal peptide" evidence="3">
    <location>
        <begin position="1"/>
        <end position="20"/>
    </location>
</feature>
<feature type="compositionally biased region" description="Pro residues" evidence="2">
    <location>
        <begin position="116"/>
        <end position="126"/>
    </location>
</feature>
<proteinExistence type="predicted"/>
<accession>A0AAN9E688</accession>
<keyword evidence="1 3" id="KW-0732">Signal</keyword>
<feature type="compositionally biased region" description="Pro residues" evidence="2">
    <location>
        <begin position="49"/>
        <end position="62"/>
    </location>
</feature>
<protein>
    <submittedName>
        <fullName evidence="4">Uncharacterized protein</fullName>
    </submittedName>
</protein>
<organism evidence="4 5">
    <name type="scientific">Crotalaria pallida</name>
    <name type="common">Smooth rattlebox</name>
    <name type="synonym">Crotalaria striata</name>
    <dbReference type="NCBI Taxonomy" id="3830"/>
    <lineage>
        <taxon>Eukaryota</taxon>
        <taxon>Viridiplantae</taxon>
        <taxon>Streptophyta</taxon>
        <taxon>Embryophyta</taxon>
        <taxon>Tracheophyta</taxon>
        <taxon>Spermatophyta</taxon>
        <taxon>Magnoliopsida</taxon>
        <taxon>eudicotyledons</taxon>
        <taxon>Gunneridae</taxon>
        <taxon>Pentapetalae</taxon>
        <taxon>rosids</taxon>
        <taxon>fabids</taxon>
        <taxon>Fabales</taxon>
        <taxon>Fabaceae</taxon>
        <taxon>Papilionoideae</taxon>
        <taxon>50 kb inversion clade</taxon>
        <taxon>genistoids sensu lato</taxon>
        <taxon>core genistoids</taxon>
        <taxon>Crotalarieae</taxon>
        <taxon>Crotalaria</taxon>
    </lineage>
</organism>
<dbReference type="PRINTS" id="PR01218">
    <property type="entry name" value="PSTLEXTENSIN"/>
</dbReference>
<gene>
    <name evidence="4" type="ORF">RIF29_41360</name>
</gene>
<feature type="compositionally biased region" description="Basic residues" evidence="2">
    <location>
        <begin position="75"/>
        <end position="85"/>
    </location>
</feature>